<protein>
    <submittedName>
        <fullName evidence="2">Uncharacterized protein</fullName>
    </submittedName>
</protein>
<evidence type="ECO:0000256" key="1">
    <source>
        <dbReference type="SAM" id="MobiDB-lite"/>
    </source>
</evidence>
<gene>
    <name evidence="2" type="ORF">N1851_002014</name>
</gene>
<proteinExistence type="predicted"/>
<organism evidence="2 3">
    <name type="scientific">Merluccius polli</name>
    <name type="common">Benguela hake</name>
    <name type="synonym">Merluccius cadenati</name>
    <dbReference type="NCBI Taxonomy" id="89951"/>
    <lineage>
        <taxon>Eukaryota</taxon>
        <taxon>Metazoa</taxon>
        <taxon>Chordata</taxon>
        <taxon>Craniata</taxon>
        <taxon>Vertebrata</taxon>
        <taxon>Euteleostomi</taxon>
        <taxon>Actinopterygii</taxon>
        <taxon>Neopterygii</taxon>
        <taxon>Teleostei</taxon>
        <taxon>Neoteleostei</taxon>
        <taxon>Acanthomorphata</taxon>
        <taxon>Zeiogadaria</taxon>
        <taxon>Gadariae</taxon>
        <taxon>Gadiformes</taxon>
        <taxon>Gadoidei</taxon>
        <taxon>Merlucciidae</taxon>
        <taxon>Merluccius</taxon>
    </lineage>
</organism>
<dbReference type="AlphaFoldDB" id="A0AA47NB08"/>
<accession>A0AA47NB08</accession>
<dbReference type="EMBL" id="JAOPHQ010000283">
    <property type="protein sequence ID" value="KAK0155534.1"/>
    <property type="molecule type" value="Genomic_DNA"/>
</dbReference>
<dbReference type="PANTHER" id="PTHR33244:SF3">
    <property type="entry name" value="PEPTIDASE A2 DOMAIN-CONTAINING PROTEIN"/>
    <property type="match status" value="1"/>
</dbReference>
<comment type="caution">
    <text evidence="2">The sequence shown here is derived from an EMBL/GenBank/DDBJ whole genome shotgun (WGS) entry which is preliminary data.</text>
</comment>
<sequence>MAILHWRNTPTEGLDSSPTQCLMSRRLKTSLPVADSLLQPHVVVGVTEKLWWKRRMAKSTYDRSARDLPELIVGDRIRMKPLPGDRTGRWPLGQCIQKVAPRSFVVDVNGTLYRRNRVDLRVAERSADAQPIDRPEQNSPEQGHMTGKSAAAETGQGSGQGEPDGTEDAHPPSSLALRTPRTPLPGLCPAPGRHSGTPGHAVSTRSGRFSRPPQRLNWWLWLNLHMR</sequence>
<name>A0AA47NB08_MERPO</name>
<evidence type="ECO:0000313" key="2">
    <source>
        <dbReference type="EMBL" id="KAK0155534.1"/>
    </source>
</evidence>
<feature type="compositionally biased region" description="Basic and acidic residues" evidence="1">
    <location>
        <begin position="124"/>
        <end position="136"/>
    </location>
</feature>
<dbReference type="PANTHER" id="PTHR33244">
    <property type="entry name" value="INTEGRASE CATALYTIC DOMAIN-CONTAINING PROTEIN-RELATED"/>
    <property type="match status" value="1"/>
</dbReference>
<dbReference type="Proteomes" id="UP001174136">
    <property type="component" value="Unassembled WGS sequence"/>
</dbReference>
<keyword evidence="3" id="KW-1185">Reference proteome</keyword>
<feature type="region of interest" description="Disordered" evidence="1">
    <location>
        <begin position="124"/>
        <end position="211"/>
    </location>
</feature>
<reference evidence="2" key="1">
    <citation type="journal article" date="2023" name="Front. Mar. Sci.">
        <title>A new Merluccius polli reference genome to investigate the effects of global change in West African waters.</title>
        <authorList>
            <person name="Mateo J.L."/>
            <person name="Blanco-Fernandez C."/>
            <person name="Garcia-Vazquez E."/>
            <person name="Machado-Schiaffino G."/>
        </authorList>
    </citation>
    <scope>NUCLEOTIDE SEQUENCE</scope>
    <source>
        <strain evidence="2">C29</strain>
        <tissue evidence="2">Fin</tissue>
    </source>
</reference>
<evidence type="ECO:0000313" key="3">
    <source>
        <dbReference type="Proteomes" id="UP001174136"/>
    </source>
</evidence>